<dbReference type="Proteomes" id="UP000245391">
    <property type="component" value="Unassembled WGS sequence"/>
</dbReference>
<sequence length="95" mass="10846">MTYKFTDPANTACFVCNHVLNKQRSISYVTHEAEDGFWQFLCGQNDHPNDEDYKVISLEQVITIDASVNDLYDMPLGIGATRNNQSGKWEPFNLN</sequence>
<proteinExistence type="predicted"/>
<organism evidence="2 3">
    <name type="scientific">Pedobacter paludis</name>
    <dbReference type="NCBI Taxonomy" id="2203212"/>
    <lineage>
        <taxon>Bacteria</taxon>
        <taxon>Pseudomonadati</taxon>
        <taxon>Bacteroidota</taxon>
        <taxon>Sphingobacteriia</taxon>
        <taxon>Sphingobacteriales</taxon>
        <taxon>Sphingobacteriaceae</taxon>
        <taxon>Pedobacter</taxon>
    </lineage>
</organism>
<reference evidence="3" key="1">
    <citation type="submission" date="2018-05" db="EMBL/GenBank/DDBJ databases">
        <title>Pedobacter paludis sp. nov., isolated from wetland soil.</title>
        <authorList>
            <person name="Zhang Y."/>
        </authorList>
    </citation>
    <scope>NUCLEOTIDE SEQUENCE [LARGE SCALE GENOMIC DNA]</scope>
    <source>
        <strain evidence="3">R-8</strain>
    </source>
</reference>
<dbReference type="Pfam" id="PF09951">
    <property type="entry name" value="Imm33"/>
    <property type="match status" value="1"/>
</dbReference>
<dbReference type="EMBL" id="QGNY01000001">
    <property type="protein sequence ID" value="PWS33867.1"/>
    <property type="molecule type" value="Genomic_DNA"/>
</dbReference>
<evidence type="ECO:0000259" key="1">
    <source>
        <dbReference type="Pfam" id="PF09951"/>
    </source>
</evidence>
<protein>
    <recommendedName>
        <fullName evidence="1">Immunity protein Imm33 domain-containing protein</fullName>
    </recommendedName>
</protein>
<evidence type="ECO:0000313" key="3">
    <source>
        <dbReference type="Proteomes" id="UP000245391"/>
    </source>
</evidence>
<feature type="domain" description="Immunity protein Imm33" evidence="1">
    <location>
        <begin position="13"/>
        <end position="90"/>
    </location>
</feature>
<gene>
    <name evidence="2" type="ORF">DF947_04460</name>
</gene>
<dbReference type="InterPro" id="IPR018689">
    <property type="entry name" value="Imm33_dom"/>
</dbReference>
<evidence type="ECO:0000313" key="2">
    <source>
        <dbReference type="EMBL" id="PWS33867.1"/>
    </source>
</evidence>
<accession>A0A317F740</accession>
<dbReference type="OrthoDB" id="9793188at2"/>
<keyword evidence="3" id="KW-1185">Reference proteome</keyword>
<dbReference type="AlphaFoldDB" id="A0A317F740"/>
<name>A0A317F740_9SPHI</name>
<comment type="caution">
    <text evidence="2">The sequence shown here is derived from an EMBL/GenBank/DDBJ whole genome shotgun (WGS) entry which is preliminary data.</text>
</comment>
<dbReference type="RefSeq" id="WP_109928447.1">
    <property type="nucleotide sequence ID" value="NZ_QGNY01000001.1"/>
</dbReference>